<keyword evidence="2" id="KW-1185">Reference proteome</keyword>
<dbReference type="AlphaFoldDB" id="A0A6A5QUR5"/>
<evidence type="ECO:0000313" key="2">
    <source>
        <dbReference type="Proteomes" id="UP000800096"/>
    </source>
</evidence>
<name>A0A6A5QUR5_AMPQU</name>
<sequence>MASDEAGRLRVCHRAAIGHAIRAGHRVCHRAATGHVIRAGHQPPPRPRGWSLVEDVESRANRLLAGTVKGKCEENWRVTWLIWWGPGERQRPWTKLQTRRKPSSPLYTTCHYCTYVVCSMYCVDPGP</sequence>
<gene>
    <name evidence="1" type="ORF">BDU57DRAFT_132414</name>
</gene>
<dbReference type="Proteomes" id="UP000800096">
    <property type="component" value="Unassembled WGS sequence"/>
</dbReference>
<organism evidence="1 2">
    <name type="scientific">Ampelomyces quisqualis</name>
    <name type="common">Powdery mildew agent</name>
    <dbReference type="NCBI Taxonomy" id="50730"/>
    <lineage>
        <taxon>Eukaryota</taxon>
        <taxon>Fungi</taxon>
        <taxon>Dikarya</taxon>
        <taxon>Ascomycota</taxon>
        <taxon>Pezizomycotina</taxon>
        <taxon>Dothideomycetes</taxon>
        <taxon>Pleosporomycetidae</taxon>
        <taxon>Pleosporales</taxon>
        <taxon>Pleosporineae</taxon>
        <taxon>Phaeosphaeriaceae</taxon>
        <taxon>Ampelomyces</taxon>
    </lineage>
</organism>
<dbReference type="OrthoDB" id="4794810at2759"/>
<evidence type="ECO:0000313" key="1">
    <source>
        <dbReference type="EMBL" id="KAF1919162.1"/>
    </source>
</evidence>
<protein>
    <submittedName>
        <fullName evidence="1">Uncharacterized protein</fullName>
    </submittedName>
</protein>
<proteinExistence type="predicted"/>
<dbReference type="EMBL" id="ML979133">
    <property type="protein sequence ID" value="KAF1919162.1"/>
    <property type="molecule type" value="Genomic_DNA"/>
</dbReference>
<reference evidence="1" key="1">
    <citation type="journal article" date="2020" name="Stud. Mycol.">
        <title>101 Dothideomycetes genomes: a test case for predicting lifestyles and emergence of pathogens.</title>
        <authorList>
            <person name="Haridas S."/>
            <person name="Albert R."/>
            <person name="Binder M."/>
            <person name="Bloem J."/>
            <person name="Labutti K."/>
            <person name="Salamov A."/>
            <person name="Andreopoulos B."/>
            <person name="Baker S."/>
            <person name="Barry K."/>
            <person name="Bills G."/>
            <person name="Bluhm B."/>
            <person name="Cannon C."/>
            <person name="Castanera R."/>
            <person name="Culley D."/>
            <person name="Daum C."/>
            <person name="Ezra D."/>
            <person name="Gonzalez J."/>
            <person name="Henrissat B."/>
            <person name="Kuo A."/>
            <person name="Liang C."/>
            <person name="Lipzen A."/>
            <person name="Lutzoni F."/>
            <person name="Magnuson J."/>
            <person name="Mondo S."/>
            <person name="Nolan M."/>
            <person name="Ohm R."/>
            <person name="Pangilinan J."/>
            <person name="Park H.-J."/>
            <person name="Ramirez L."/>
            <person name="Alfaro M."/>
            <person name="Sun H."/>
            <person name="Tritt A."/>
            <person name="Yoshinaga Y."/>
            <person name="Zwiers L.-H."/>
            <person name="Turgeon B."/>
            <person name="Goodwin S."/>
            <person name="Spatafora J."/>
            <person name="Crous P."/>
            <person name="Grigoriev I."/>
        </authorList>
    </citation>
    <scope>NUCLEOTIDE SEQUENCE</scope>
    <source>
        <strain evidence="1">HMLAC05119</strain>
    </source>
</reference>
<accession>A0A6A5QUR5</accession>